<dbReference type="InterPro" id="IPR036388">
    <property type="entry name" value="WH-like_DNA-bd_sf"/>
</dbReference>
<accession>A0A9D1NWC5</accession>
<dbReference type="PANTHER" id="PTHR33164:SF43">
    <property type="entry name" value="HTH-TYPE TRANSCRIPTIONAL REPRESSOR YETL"/>
    <property type="match status" value="1"/>
</dbReference>
<keyword evidence="2" id="KW-0238">DNA-binding</keyword>
<name>A0A9D1NWC5_9FIRM</name>
<dbReference type="GO" id="GO:0003700">
    <property type="term" value="F:DNA-binding transcription factor activity"/>
    <property type="evidence" value="ECO:0007669"/>
    <property type="project" value="InterPro"/>
</dbReference>
<keyword evidence="3" id="KW-0804">Transcription</keyword>
<dbReference type="InterPro" id="IPR000835">
    <property type="entry name" value="HTH_MarR-typ"/>
</dbReference>
<dbReference type="AlphaFoldDB" id="A0A9D1NWC5"/>
<reference evidence="5" key="2">
    <citation type="journal article" date="2021" name="PeerJ">
        <title>Extensive microbial diversity within the chicken gut microbiome revealed by metagenomics and culture.</title>
        <authorList>
            <person name="Gilroy R."/>
            <person name="Ravi A."/>
            <person name="Getino M."/>
            <person name="Pursley I."/>
            <person name="Horton D.L."/>
            <person name="Alikhan N.F."/>
            <person name="Baker D."/>
            <person name="Gharbi K."/>
            <person name="Hall N."/>
            <person name="Watson M."/>
            <person name="Adriaenssens E.M."/>
            <person name="Foster-Nyarko E."/>
            <person name="Jarju S."/>
            <person name="Secka A."/>
            <person name="Antonio M."/>
            <person name="Oren A."/>
            <person name="Chaudhuri R.R."/>
            <person name="La Ragione R."/>
            <person name="Hildebrand F."/>
            <person name="Pallen M.J."/>
        </authorList>
    </citation>
    <scope>NUCLEOTIDE SEQUENCE</scope>
    <source>
        <strain evidence="5">ChiBcec2-4451</strain>
    </source>
</reference>
<dbReference type="GO" id="GO:0003677">
    <property type="term" value="F:DNA binding"/>
    <property type="evidence" value="ECO:0007669"/>
    <property type="project" value="UniProtKB-KW"/>
</dbReference>
<proteinExistence type="predicted"/>
<dbReference type="Gene3D" id="1.10.10.10">
    <property type="entry name" value="Winged helix-like DNA-binding domain superfamily/Winged helix DNA-binding domain"/>
    <property type="match status" value="1"/>
</dbReference>
<keyword evidence="1" id="KW-0805">Transcription regulation</keyword>
<dbReference type="InterPro" id="IPR023187">
    <property type="entry name" value="Tscrpt_reg_MarR-type_CS"/>
</dbReference>
<comment type="caution">
    <text evidence="5">The sequence shown here is derived from an EMBL/GenBank/DDBJ whole genome shotgun (WGS) entry which is preliminary data.</text>
</comment>
<reference evidence="5" key="1">
    <citation type="submission" date="2020-10" db="EMBL/GenBank/DDBJ databases">
        <authorList>
            <person name="Gilroy R."/>
        </authorList>
    </citation>
    <scope>NUCLEOTIDE SEQUENCE</scope>
    <source>
        <strain evidence="5">ChiBcec2-4451</strain>
    </source>
</reference>
<dbReference type="PROSITE" id="PS50995">
    <property type="entry name" value="HTH_MARR_2"/>
    <property type="match status" value="1"/>
</dbReference>
<gene>
    <name evidence="5" type="ORF">IAA63_10485</name>
</gene>
<organism evidence="5 6">
    <name type="scientific">Candidatus Pullilachnospira stercoravium</name>
    <dbReference type="NCBI Taxonomy" id="2840913"/>
    <lineage>
        <taxon>Bacteria</taxon>
        <taxon>Bacillati</taxon>
        <taxon>Bacillota</taxon>
        <taxon>Clostridia</taxon>
        <taxon>Lachnospirales</taxon>
        <taxon>Lachnospiraceae</taxon>
        <taxon>Lachnospiraceae incertae sedis</taxon>
        <taxon>Candidatus Pullilachnospira</taxon>
    </lineage>
</organism>
<dbReference type="GO" id="GO:0006950">
    <property type="term" value="P:response to stress"/>
    <property type="evidence" value="ECO:0007669"/>
    <property type="project" value="TreeGrafter"/>
</dbReference>
<evidence type="ECO:0000256" key="1">
    <source>
        <dbReference type="ARBA" id="ARBA00023015"/>
    </source>
</evidence>
<dbReference type="Pfam" id="PF12802">
    <property type="entry name" value="MarR_2"/>
    <property type="match status" value="1"/>
</dbReference>
<feature type="domain" description="HTH marR-type" evidence="4">
    <location>
        <begin position="3"/>
        <end position="143"/>
    </location>
</feature>
<dbReference type="EMBL" id="DVON01000220">
    <property type="protein sequence ID" value="HIV13551.1"/>
    <property type="molecule type" value="Genomic_DNA"/>
</dbReference>
<evidence type="ECO:0000256" key="3">
    <source>
        <dbReference type="ARBA" id="ARBA00023163"/>
    </source>
</evidence>
<protein>
    <submittedName>
        <fullName evidence="5">Winged helix-turn-helix transcriptional regulator</fullName>
    </submittedName>
</protein>
<dbReference type="InterPro" id="IPR039422">
    <property type="entry name" value="MarR/SlyA-like"/>
</dbReference>
<evidence type="ECO:0000256" key="2">
    <source>
        <dbReference type="ARBA" id="ARBA00023125"/>
    </source>
</evidence>
<evidence type="ECO:0000313" key="6">
    <source>
        <dbReference type="Proteomes" id="UP000886723"/>
    </source>
</evidence>
<dbReference type="SMART" id="SM00347">
    <property type="entry name" value="HTH_MARR"/>
    <property type="match status" value="1"/>
</dbReference>
<dbReference type="SUPFAM" id="SSF46785">
    <property type="entry name" value="Winged helix' DNA-binding domain"/>
    <property type="match status" value="1"/>
</dbReference>
<dbReference type="PROSITE" id="PS01117">
    <property type="entry name" value="HTH_MARR_1"/>
    <property type="match status" value="1"/>
</dbReference>
<dbReference type="InterPro" id="IPR036390">
    <property type="entry name" value="WH_DNA-bd_sf"/>
</dbReference>
<evidence type="ECO:0000259" key="4">
    <source>
        <dbReference type="PROSITE" id="PS50995"/>
    </source>
</evidence>
<sequence length="144" mass="16410">MKATDSIVLLRSLAEAYEAACRPICHKMKLSQTAFDILMFLAAHPDCSTAKDICRARGIRPNMVSFNVERLVEEGYLQRQAVPGDRRKIRLLCTDKAQEIIEEGRRMANRFYSTILEGMSEDEIIGFEQNIALICRNAEKLRNS</sequence>
<evidence type="ECO:0000313" key="5">
    <source>
        <dbReference type="EMBL" id="HIV13551.1"/>
    </source>
</evidence>
<dbReference type="Proteomes" id="UP000886723">
    <property type="component" value="Unassembled WGS sequence"/>
</dbReference>
<dbReference type="PANTHER" id="PTHR33164">
    <property type="entry name" value="TRANSCRIPTIONAL REGULATOR, MARR FAMILY"/>
    <property type="match status" value="1"/>
</dbReference>